<dbReference type="EMBL" id="JBHSFN010000025">
    <property type="protein sequence ID" value="MFC4590769.1"/>
    <property type="molecule type" value="Genomic_DNA"/>
</dbReference>
<dbReference type="Pfam" id="PF00150">
    <property type="entry name" value="Cellulase"/>
    <property type="match status" value="1"/>
</dbReference>
<evidence type="ECO:0000256" key="5">
    <source>
        <dbReference type="ARBA" id="ARBA00023277"/>
    </source>
</evidence>
<dbReference type="Gene3D" id="2.60.40.10">
    <property type="entry name" value="Immunoglobulins"/>
    <property type="match status" value="1"/>
</dbReference>
<dbReference type="Pfam" id="PF00041">
    <property type="entry name" value="fn3"/>
    <property type="match status" value="1"/>
</dbReference>
<evidence type="ECO:0000313" key="13">
    <source>
        <dbReference type="EMBL" id="MFC4590769.1"/>
    </source>
</evidence>
<dbReference type="InterPro" id="IPR003961">
    <property type="entry name" value="FN3_dom"/>
</dbReference>
<dbReference type="InterPro" id="IPR036116">
    <property type="entry name" value="FN3_sf"/>
</dbReference>
<evidence type="ECO:0000256" key="7">
    <source>
        <dbReference type="ARBA" id="ARBA00023326"/>
    </source>
</evidence>
<feature type="signal peptide" evidence="10">
    <location>
        <begin position="1"/>
        <end position="31"/>
    </location>
</feature>
<organism evidence="13 14">
    <name type="scientific">Sphaerisporangium corydalis</name>
    <dbReference type="NCBI Taxonomy" id="1441875"/>
    <lineage>
        <taxon>Bacteria</taxon>
        <taxon>Bacillati</taxon>
        <taxon>Actinomycetota</taxon>
        <taxon>Actinomycetes</taxon>
        <taxon>Streptosporangiales</taxon>
        <taxon>Streptosporangiaceae</taxon>
        <taxon>Sphaerisporangium</taxon>
    </lineage>
</organism>
<evidence type="ECO:0000256" key="1">
    <source>
        <dbReference type="ARBA" id="ARBA00000966"/>
    </source>
</evidence>
<dbReference type="SMART" id="SM00060">
    <property type="entry name" value="FN3"/>
    <property type="match status" value="1"/>
</dbReference>
<dbReference type="InterPro" id="IPR013783">
    <property type="entry name" value="Ig-like_fold"/>
</dbReference>
<dbReference type="InterPro" id="IPR008965">
    <property type="entry name" value="CBM2/CBM3_carb-bd_dom_sf"/>
</dbReference>
<name>A0ABV9ERY2_9ACTN</name>
<dbReference type="RefSeq" id="WP_262845186.1">
    <property type="nucleotide sequence ID" value="NZ_JANZYP010000037.1"/>
</dbReference>
<comment type="similarity">
    <text evidence="8">Belongs to the glycosyl hydrolase 5 (cellulase A) family.</text>
</comment>
<dbReference type="Pfam" id="PF00553">
    <property type="entry name" value="CBM_2"/>
    <property type="match status" value="1"/>
</dbReference>
<evidence type="ECO:0000256" key="4">
    <source>
        <dbReference type="ARBA" id="ARBA00023001"/>
    </source>
</evidence>
<feature type="domain" description="CBM2" evidence="12">
    <location>
        <begin position="435"/>
        <end position="541"/>
    </location>
</feature>
<feature type="compositionally biased region" description="Low complexity" evidence="9">
    <location>
        <begin position="336"/>
        <end position="349"/>
    </location>
</feature>
<comment type="catalytic activity">
    <reaction evidence="1 8">
        <text>Endohydrolysis of (1-&gt;4)-beta-D-glucosidic linkages in cellulose, lichenin and cereal beta-D-glucans.</text>
        <dbReference type="EC" id="3.2.1.4"/>
    </reaction>
</comment>
<evidence type="ECO:0000256" key="8">
    <source>
        <dbReference type="RuleBase" id="RU361153"/>
    </source>
</evidence>
<comment type="caution">
    <text evidence="13">The sequence shown here is derived from an EMBL/GenBank/DDBJ whole genome shotgun (WGS) entry which is preliminary data.</text>
</comment>
<evidence type="ECO:0000313" key="14">
    <source>
        <dbReference type="Proteomes" id="UP001595891"/>
    </source>
</evidence>
<dbReference type="InterPro" id="IPR001919">
    <property type="entry name" value="CBD2"/>
</dbReference>
<dbReference type="PANTHER" id="PTHR34142">
    <property type="entry name" value="ENDO-BETA-1,4-GLUCANASE A"/>
    <property type="match status" value="1"/>
</dbReference>
<gene>
    <name evidence="13" type="ORF">ACFO8L_32055</name>
</gene>
<proteinExistence type="inferred from homology"/>
<dbReference type="SUPFAM" id="SSF51445">
    <property type="entry name" value="(Trans)glycosidases"/>
    <property type="match status" value="1"/>
</dbReference>
<dbReference type="InterPro" id="IPR001547">
    <property type="entry name" value="Glyco_hydro_5"/>
</dbReference>
<keyword evidence="2 10" id="KW-0732">Signal</keyword>
<feature type="chain" id="PRO_5045770579" description="Endoglucanase" evidence="10">
    <location>
        <begin position="32"/>
        <end position="541"/>
    </location>
</feature>
<dbReference type="SMART" id="SM00637">
    <property type="entry name" value="CBD_II"/>
    <property type="match status" value="1"/>
</dbReference>
<keyword evidence="5 8" id="KW-0119">Carbohydrate metabolism</keyword>
<dbReference type="PROSITE" id="PS00659">
    <property type="entry name" value="GLYCOSYL_HYDROL_F5"/>
    <property type="match status" value="1"/>
</dbReference>
<evidence type="ECO:0000256" key="2">
    <source>
        <dbReference type="ARBA" id="ARBA00022729"/>
    </source>
</evidence>
<accession>A0ABV9ERY2</accession>
<feature type="region of interest" description="Disordered" evidence="9">
    <location>
        <begin position="521"/>
        <end position="541"/>
    </location>
</feature>
<sequence>MRKRPRLAGTAVLSLLAVLVSMLVAAQPASAAVGLRVSGTKIVEANGSGFVMRGASHPHVWYASQTTSSLAGIKALGANTVRVVLSGGRWPANSATDVANVVAQCKANKLICVLENHDTTGYGEQDGAYTLDAAVNYWISVKSALTGQENYVVINIGNEPYGNNNVSGWTQATSSAIAKMRSNGFQHLLMVDAPNWGQDWTFTMRDNAASVLSADSQRNTVFSIHMYGVFDTAAEINAYFTAFQTAGLPLVVGEFGNMHSDGDPDEDTIMAQAQSRGLGYIGWSWSGNGGGVEYLDMTNNFNASSLTSWGTRIFNGANGIAQTSKQATIYTGGGTPDTTAPTTPGTPAASGVTSSGVTLSWTASTDSGGSGLAGYNVYREQGTTDPQMGQSTTNSVTLTGLSASTQYQVYVRARDGAGNLSGNSSLVTFTTTAGGGGGSGGCSVAATTQTQWSNGYVVQPVTVTNTGTSAITGWTVTFTLPSGHTITGSWNATLSGGPSVTARNAGHNGALAPNASTSFGFQGSRPNGDTQVPSGYACTAS</sequence>
<dbReference type="Gene3D" id="2.60.40.290">
    <property type="match status" value="1"/>
</dbReference>
<dbReference type="CDD" id="cd00063">
    <property type="entry name" value="FN3"/>
    <property type="match status" value="1"/>
</dbReference>
<dbReference type="InterPro" id="IPR012291">
    <property type="entry name" value="CBM2_carb-bd_dom_sf"/>
</dbReference>
<dbReference type="Gene3D" id="3.20.20.80">
    <property type="entry name" value="Glycosidases"/>
    <property type="match status" value="1"/>
</dbReference>
<keyword evidence="3 8" id="KW-0378">Hydrolase</keyword>
<reference evidence="14" key="1">
    <citation type="journal article" date="2019" name="Int. J. Syst. Evol. Microbiol.">
        <title>The Global Catalogue of Microorganisms (GCM) 10K type strain sequencing project: providing services to taxonomists for standard genome sequencing and annotation.</title>
        <authorList>
            <consortium name="The Broad Institute Genomics Platform"/>
            <consortium name="The Broad Institute Genome Sequencing Center for Infectious Disease"/>
            <person name="Wu L."/>
            <person name="Ma J."/>
        </authorList>
    </citation>
    <scope>NUCLEOTIDE SEQUENCE [LARGE SCALE GENOMIC DNA]</scope>
    <source>
        <strain evidence="14">CCUG 49560</strain>
    </source>
</reference>
<feature type="region of interest" description="Disordered" evidence="9">
    <location>
        <begin position="332"/>
        <end position="353"/>
    </location>
</feature>
<evidence type="ECO:0000259" key="11">
    <source>
        <dbReference type="PROSITE" id="PS50853"/>
    </source>
</evidence>
<dbReference type="PROSITE" id="PS50853">
    <property type="entry name" value="FN3"/>
    <property type="match status" value="1"/>
</dbReference>
<feature type="domain" description="Fibronectin type-III" evidence="11">
    <location>
        <begin position="343"/>
        <end position="434"/>
    </location>
</feature>
<dbReference type="InterPro" id="IPR018087">
    <property type="entry name" value="Glyco_hydro_5_CS"/>
</dbReference>
<protein>
    <recommendedName>
        <fullName evidence="8">Endoglucanase</fullName>
        <ecNumber evidence="8">3.2.1.4</ecNumber>
    </recommendedName>
</protein>
<dbReference type="SUPFAM" id="SSF49265">
    <property type="entry name" value="Fibronectin type III"/>
    <property type="match status" value="1"/>
</dbReference>
<dbReference type="Proteomes" id="UP001595891">
    <property type="component" value="Unassembled WGS sequence"/>
</dbReference>
<evidence type="ECO:0000256" key="10">
    <source>
        <dbReference type="SAM" id="SignalP"/>
    </source>
</evidence>
<keyword evidence="6 8" id="KW-0326">Glycosidase</keyword>
<evidence type="ECO:0000256" key="3">
    <source>
        <dbReference type="ARBA" id="ARBA00022801"/>
    </source>
</evidence>
<keyword evidence="7 8" id="KW-0624">Polysaccharide degradation</keyword>
<dbReference type="SUPFAM" id="SSF49384">
    <property type="entry name" value="Carbohydrate-binding domain"/>
    <property type="match status" value="1"/>
</dbReference>
<evidence type="ECO:0000256" key="6">
    <source>
        <dbReference type="ARBA" id="ARBA00023295"/>
    </source>
</evidence>
<evidence type="ECO:0000256" key="9">
    <source>
        <dbReference type="SAM" id="MobiDB-lite"/>
    </source>
</evidence>
<dbReference type="PANTHER" id="PTHR34142:SF1">
    <property type="entry name" value="GLYCOSIDE HYDROLASE FAMILY 5 DOMAIN-CONTAINING PROTEIN"/>
    <property type="match status" value="1"/>
</dbReference>
<evidence type="ECO:0000259" key="12">
    <source>
        <dbReference type="PROSITE" id="PS51173"/>
    </source>
</evidence>
<dbReference type="EC" id="3.2.1.4" evidence="8"/>
<dbReference type="InterPro" id="IPR017853">
    <property type="entry name" value="GH"/>
</dbReference>
<feature type="compositionally biased region" description="Polar residues" evidence="9">
    <location>
        <begin position="521"/>
        <end position="533"/>
    </location>
</feature>
<keyword evidence="14" id="KW-1185">Reference proteome</keyword>
<dbReference type="PROSITE" id="PS51173">
    <property type="entry name" value="CBM2"/>
    <property type="match status" value="1"/>
</dbReference>
<keyword evidence="4 8" id="KW-0136">Cellulose degradation</keyword>